<feature type="domain" description="Response regulatory" evidence="5">
    <location>
        <begin position="13"/>
        <end position="129"/>
    </location>
</feature>
<dbReference type="CDD" id="cd01949">
    <property type="entry name" value="GGDEF"/>
    <property type="match status" value="1"/>
</dbReference>
<comment type="catalytic activity">
    <reaction evidence="2">
        <text>2 GTP = 3',3'-c-di-GMP + 2 diphosphate</text>
        <dbReference type="Rhea" id="RHEA:24898"/>
        <dbReference type="ChEBI" id="CHEBI:33019"/>
        <dbReference type="ChEBI" id="CHEBI:37565"/>
        <dbReference type="ChEBI" id="CHEBI:58805"/>
        <dbReference type="EC" id="2.7.7.65"/>
    </reaction>
</comment>
<dbReference type="EC" id="2.7.7.65" evidence="1"/>
<dbReference type="GO" id="GO:0052621">
    <property type="term" value="F:diguanylate cyclase activity"/>
    <property type="evidence" value="ECO:0007669"/>
    <property type="project" value="UniProtKB-EC"/>
</dbReference>
<dbReference type="InterPro" id="IPR000160">
    <property type="entry name" value="GGDEF_dom"/>
</dbReference>
<feature type="domain" description="GGDEF" evidence="6">
    <location>
        <begin position="218"/>
        <end position="350"/>
    </location>
</feature>
<dbReference type="PANTHER" id="PTHR45138">
    <property type="entry name" value="REGULATORY COMPONENTS OF SENSORY TRANSDUCTION SYSTEM"/>
    <property type="match status" value="1"/>
</dbReference>
<evidence type="ECO:0000313" key="8">
    <source>
        <dbReference type="Proteomes" id="UP000636888"/>
    </source>
</evidence>
<evidence type="ECO:0000256" key="2">
    <source>
        <dbReference type="ARBA" id="ARBA00034247"/>
    </source>
</evidence>
<evidence type="ECO:0000256" key="1">
    <source>
        <dbReference type="ARBA" id="ARBA00012528"/>
    </source>
</evidence>
<evidence type="ECO:0000313" key="7">
    <source>
        <dbReference type="EMBL" id="MBJ6727211.1"/>
    </source>
</evidence>
<feature type="modified residue" description="4-aspartylphosphate" evidence="3">
    <location>
        <position position="62"/>
    </location>
</feature>
<evidence type="ECO:0000259" key="5">
    <source>
        <dbReference type="PROSITE" id="PS50110"/>
    </source>
</evidence>
<keyword evidence="3" id="KW-0597">Phosphoprotein</keyword>
<feature type="compositionally biased region" description="Basic and acidic residues" evidence="4">
    <location>
        <begin position="336"/>
        <end position="347"/>
    </location>
</feature>
<dbReference type="Gene3D" id="3.40.50.2300">
    <property type="match status" value="1"/>
</dbReference>
<gene>
    <name evidence="7" type="ORF">JFN93_21075</name>
</gene>
<dbReference type="SMART" id="SM00448">
    <property type="entry name" value="REC"/>
    <property type="match status" value="1"/>
</dbReference>
<dbReference type="SMART" id="SM00267">
    <property type="entry name" value="GGDEF"/>
    <property type="match status" value="1"/>
</dbReference>
<dbReference type="SUPFAM" id="SSF55073">
    <property type="entry name" value="Nucleotide cyclase"/>
    <property type="match status" value="1"/>
</dbReference>
<dbReference type="InterPro" id="IPR001789">
    <property type="entry name" value="Sig_transdc_resp-reg_receiver"/>
</dbReference>
<dbReference type="GO" id="GO:1902201">
    <property type="term" value="P:negative regulation of bacterial-type flagellum-dependent cell motility"/>
    <property type="evidence" value="ECO:0007669"/>
    <property type="project" value="TreeGrafter"/>
</dbReference>
<keyword evidence="8" id="KW-1185">Reference proteome</keyword>
<dbReference type="PANTHER" id="PTHR45138:SF9">
    <property type="entry name" value="DIGUANYLATE CYCLASE DGCM-RELATED"/>
    <property type="match status" value="1"/>
</dbReference>
<organism evidence="7 8">
    <name type="scientific">Geomesophilobacter sediminis</name>
    <dbReference type="NCBI Taxonomy" id="2798584"/>
    <lineage>
        <taxon>Bacteria</taxon>
        <taxon>Pseudomonadati</taxon>
        <taxon>Thermodesulfobacteriota</taxon>
        <taxon>Desulfuromonadia</taxon>
        <taxon>Geobacterales</taxon>
        <taxon>Geobacteraceae</taxon>
        <taxon>Geomesophilobacter</taxon>
    </lineage>
</organism>
<dbReference type="RefSeq" id="WP_199386124.1">
    <property type="nucleotide sequence ID" value="NZ_JAEMHM010000021.1"/>
</dbReference>
<dbReference type="AlphaFoldDB" id="A0A8J7S7T7"/>
<dbReference type="Pfam" id="PF00990">
    <property type="entry name" value="GGDEF"/>
    <property type="match status" value="1"/>
</dbReference>
<evidence type="ECO:0000256" key="3">
    <source>
        <dbReference type="PROSITE-ProRule" id="PRU00169"/>
    </source>
</evidence>
<dbReference type="PROSITE" id="PS50887">
    <property type="entry name" value="GGDEF"/>
    <property type="match status" value="1"/>
</dbReference>
<comment type="caution">
    <text evidence="7">The sequence shown here is derived from an EMBL/GenBank/DDBJ whole genome shotgun (WGS) entry which is preliminary data.</text>
</comment>
<name>A0A8J7S7T7_9BACT</name>
<feature type="region of interest" description="Disordered" evidence="4">
    <location>
        <begin position="336"/>
        <end position="356"/>
    </location>
</feature>
<protein>
    <recommendedName>
        <fullName evidence="1">diguanylate cyclase</fullName>
        <ecNumber evidence="1">2.7.7.65</ecNumber>
    </recommendedName>
</protein>
<dbReference type="InterPro" id="IPR043128">
    <property type="entry name" value="Rev_trsase/Diguanyl_cyclase"/>
</dbReference>
<accession>A0A8J7S7T7</accession>
<dbReference type="Proteomes" id="UP000636888">
    <property type="component" value="Unassembled WGS sequence"/>
</dbReference>
<dbReference type="InterPro" id="IPR011006">
    <property type="entry name" value="CheY-like_superfamily"/>
</dbReference>
<dbReference type="EMBL" id="JAEMHM010000021">
    <property type="protein sequence ID" value="MBJ6727211.1"/>
    <property type="molecule type" value="Genomic_DNA"/>
</dbReference>
<dbReference type="GO" id="GO:0000160">
    <property type="term" value="P:phosphorelay signal transduction system"/>
    <property type="evidence" value="ECO:0007669"/>
    <property type="project" value="InterPro"/>
</dbReference>
<evidence type="ECO:0000259" key="6">
    <source>
        <dbReference type="PROSITE" id="PS50887"/>
    </source>
</evidence>
<evidence type="ECO:0000256" key="4">
    <source>
        <dbReference type="SAM" id="MobiDB-lite"/>
    </source>
</evidence>
<dbReference type="GO" id="GO:0043709">
    <property type="term" value="P:cell adhesion involved in single-species biofilm formation"/>
    <property type="evidence" value="ECO:0007669"/>
    <property type="project" value="TreeGrafter"/>
</dbReference>
<dbReference type="InterPro" id="IPR029787">
    <property type="entry name" value="Nucleotide_cyclase"/>
</dbReference>
<reference evidence="7" key="1">
    <citation type="submission" date="2020-12" db="EMBL/GenBank/DDBJ databases">
        <title>Geomonas sp. Red875, isolated from river sediment.</title>
        <authorList>
            <person name="Xu Z."/>
            <person name="Zhang Z."/>
            <person name="Masuda Y."/>
            <person name="Itoh H."/>
            <person name="Senoo K."/>
        </authorList>
    </citation>
    <scope>NUCLEOTIDE SEQUENCE</scope>
    <source>
        <strain evidence="7">Red875</strain>
    </source>
</reference>
<dbReference type="PROSITE" id="PS50110">
    <property type="entry name" value="RESPONSE_REGULATORY"/>
    <property type="match status" value="1"/>
</dbReference>
<proteinExistence type="predicted"/>
<dbReference type="Pfam" id="PF00072">
    <property type="entry name" value="Response_reg"/>
    <property type="match status" value="1"/>
</dbReference>
<dbReference type="NCBIfam" id="TIGR00254">
    <property type="entry name" value="GGDEF"/>
    <property type="match status" value="1"/>
</dbReference>
<sequence>MSSELEQLQAGLEVVIVEDSPTQAFFLHSLLERNRFQVQVASSGYQAIELVTERPPALVISDVLMPEMDGYELCARIKADPRSHKVPVMLLTSLSEPLDLIRGLKCGADCFLTKPYHEDHLIARIHNLFANQSIHPGEIPEVDLNVFLADEKHRITADPMRLLTFLFSSYETALHNNRELIKVRDELRRLSTHDPLTGLYNRMFFDEELLRLGMGREFPVSIISADVDGLKTVNDTLGHDAGDQLIRIAAEILTDSFRAEDVVARIGGDEFVILLPNADSAVAHEVLKRLAERVSEANQRDLPYCVSLSFGAATAHCKTELSPALRESDRLMYQNKFEHKQRERENPTDYPAKGLS</sequence>
<dbReference type="Gene3D" id="3.30.70.270">
    <property type="match status" value="1"/>
</dbReference>
<dbReference type="GO" id="GO:0005886">
    <property type="term" value="C:plasma membrane"/>
    <property type="evidence" value="ECO:0007669"/>
    <property type="project" value="TreeGrafter"/>
</dbReference>
<dbReference type="InterPro" id="IPR050469">
    <property type="entry name" value="Diguanylate_Cyclase"/>
</dbReference>
<dbReference type="SUPFAM" id="SSF52172">
    <property type="entry name" value="CheY-like"/>
    <property type="match status" value="1"/>
</dbReference>